<name>A0A1H3VU05_9GAMM</name>
<organism evidence="2 3">
    <name type="scientific">Microbulbifer marinus</name>
    <dbReference type="NCBI Taxonomy" id="658218"/>
    <lineage>
        <taxon>Bacteria</taxon>
        <taxon>Pseudomonadati</taxon>
        <taxon>Pseudomonadota</taxon>
        <taxon>Gammaproteobacteria</taxon>
        <taxon>Cellvibrionales</taxon>
        <taxon>Microbulbiferaceae</taxon>
        <taxon>Microbulbifer</taxon>
    </lineage>
</organism>
<evidence type="ECO:0000313" key="2">
    <source>
        <dbReference type="EMBL" id="SDZ78303.1"/>
    </source>
</evidence>
<proteinExistence type="predicted"/>
<keyword evidence="1" id="KW-0472">Membrane</keyword>
<evidence type="ECO:0000256" key="1">
    <source>
        <dbReference type="SAM" id="Phobius"/>
    </source>
</evidence>
<feature type="transmembrane region" description="Helical" evidence="1">
    <location>
        <begin position="125"/>
        <end position="146"/>
    </location>
</feature>
<gene>
    <name evidence="2" type="ORF">SAMN05216562_0268</name>
</gene>
<feature type="transmembrane region" description="Helical" evidence="1">
    <location>
        <begin position="12"/>
        <end position="30"/>
    </location>
</feature>
<dbReference type="STRING" id="658218.SAMN05216562_0268"/>
<dbReference type="EMBL" id="FNQO01000001">
    <property type="protein sequence ID" value="SDZ78303.1"/>
    <property type="molecule type" value="Genomic_DNA"/>
</dbReference>
<dbReference type="AlphaFoldDB" id="A0A1H3VU05"/>
<reference evidence="3" key="1">
    <citation type="submission" date="2016-10" db="EMBL/GenBank/DDBJ databases">
        <authorList>
            <person name="Varghese N."/>
            <person name="Submissions S."/>
        </authorList>
    </citation>
    <scope>NUCLEOTIDE SEQUENCE [LARGE SCALE GENOMIC DNA]</scope>
    <source>
        <strain evidence="3">CGMCC 1.10657</strain>
    </source>
</reference>
<sequence>MNVYLTLKALHVLSAMVVLGTGIGIAWYTLRGWQSGDLRVLRWISTETVAADWIFTASAIVALLGSAVGMLAINPGWLQQFWLKLAIALTITVFLLWLPVVMLQYRLRRHAHESSETDIRHTMRLWCLLGATAFPLMVAIVFLMVAKPTFQ</sequence>
<keyword evidence="1" id="KW-1133">Transmembrane helix</keyword>
<keyword evidence="1" id="KW-0812">Transmembrane</keyword>
<dbReference type="RefSeq" id="WP_170833082.1">
    <property type="nucleotide sequence ID" value="NZ_FNQO01000001.1"/>
</dbReference>
<dbReference type="InterPro" id="IPR018729">
    <property type="entry name" value="DUF2269_transmembrane"/>
</dbReference>
<dbReference type="Pfam" id="PF10027">
    <property type="entry name" value="DUF2269"/>
    <property type="match status" value="1"/>
</dbReference>
<evidence type="ECO:0000313" key="3">
    <source>
        <dbReference type="Proteomes" id="UP000198658"/>
    </source>
</evidence>
<feature type="transmembrane region" description="Helical" evidence="1">
    <location>
        <begin position="51"/>
        <end position="73"/>
    </location>
</feature>
<protein>
    <submittedName>
        <fullName evidence="2">Uncharacterized membrane protein</fullName>
    </submittedName>
</protein>
<accession>A0A1H3VU05</accession>
<dbReference type="Proteomes" id="UP000198658">
    <property type="component" value="Unassembled WGS sequence"/>
</dbReference>
<keyword evidence="3" id="KW-1185">Reference proteome</keyword>
<feature type="transmembrane region" description="Helical" evidence="1">
    <location>
        <begin position="85"/>
        <end position="105"/>
    </location>
</feature>